<accession>A0A5A9W6C1</accession>
<evidence type="ECO:0000313" key="6">
    <source>
        <dbReference type="Proteomes" id="UP000325302"/>
    </source>
</evidence>
<dbReference type="Proteomes" id="UP000325302">
    <property type="component" value="Unassembled WGS sequence"/>
</dbReference>
<keyword evidence="2" id="KW-0547">Nucleotide-binding</keyword>
<keyword evidence="3 5" id="KW-0067">ATP-binding</keyword>
<feature type="domain" description="ABC transporter" evidence="4">
    <location>
        <begin position="8"/>
        <end position="236"/>
    </location>
</feature>
<dbReference type="InterPro" id="IPR017911">
    <property type="entry name" value="MacB-like_ATP-bd"/>
</dbReference>
<keyword evidence="1" id="KW-0813">Transport</keyword>
<dbReference type="InterPro" id="IPR015854">
    <property type="entry name" value="ABC_transpr_LolD-like"/>
</dbReference>
<dbReference type="AlphaFoldDB" id="A0A5A9W6C1"/>
<dbReference type="EMBL" id="SMRS01000001">
    <property type="protein sequence ID" value="KAA0876340.1"/>
    <property type="molecule type" value="Genomic_DNA"/>
</dbReference>
<dbReference type="InterPro" id="IPR027417">
    <property type="entry name" value="P-loop_NTPase"/>
</dbReference>
<dbReference type="GO" id="GO:0005524">
    <property type="term" value="F:ATP binding"/>
    <property type="evidence" value="ECO:0007669"/>
    <property type="project" value="UniProtKB-KW"/>
</dbReference>
<dbReference type="GO" id="GO:0022857">
    <property type="term" value="F:transmembrane transporter activity"/>
    <property type="evidence" value="ECO:0007669"/>
    <property type="project" value="TreeGrafter"/>
</dbReference>
<dbReference type="PANTHER" id="PTHR24220">
    <property type="entry name" value="IMPORT ATP-BINDING PROTEIN"/>
    <property type="match status" value="1"/>
</dbReference>
<dbReference type="PANTHER" id="PTHR24220:SF611">
    <property type="entry name" value="ATP-BINDING COMPONENT OF ABC TRANSPORTER-RELATED"/>
    <property type="match status" value="1"/>
</dbReference>
<dbReference type="PROSITE" id="PS50893">
    <property type="entry name" value="ABC_TRANSPORTER_2"/>
    <property type="match status" value="1"/>
</dbReference>
<evidence type="ECO:0000256" key="3">
    <source>
        <dbReference type="ARBA" id="ARBA00022840"/>
    </source>
</evidence>
<keyword evidence="6" id="KW-1185">Reference proteome</keyword>
<dbReference type="GO" id="GO:0005886">
    <property type="term" value="C:plasma membrane"/>
    <property type="evidence" value="ECO:0007669"/>
    <property type="project" value="TreeGrafter"/>
</dbReference>
<evidence type="ECO:0000256" key="1">
    <source>
        <dbReference type="ARBA" id="ARBA00022448"/>
    </source>
</evidence>
<evidence type="ECO:0000256" key="2">
    <source>
        <dbReference type="ARBA" id="ARBA00022741"/>
    </source>
</evidence>
<dbReference type="Gene3D" id="3.40.50.300">
    <property type="entry name" value="P-loop containing nucleotide triphosphate hydrolases"/>
    <property type="match status" value="1"/>
</dbReference>
<dbReference type="Pfam" id="PF00005">
    <property type="entry name" value="ABC_tran"/>
    <property type="match status" value="1"/>
</dbReference>
<evidence type="ECO:0000313" key="5">
    <source>
        <dbReference type="EMBL" id="KAA0876340.1"/>
    </source>
</evidence>
<reference evidence="5 6" key="1">
    <citation type="submission" date="2019-03" db="EMBL/GenBank/DDBJ databases">
        <title>Nitrincola sp. nov. isolated from an Indian soda lake.</title>
        <authorList>
            <person name="Joshi A."/>
            <person name="Thite S.V."/>
            <person name="Joseph N."/>
            <person name="Dhotre D."/>
            <person name="Moorthy M."/>
            <person name="Shouche Y.S."/>
        </authorList>
    </citation>
    <scope>NUCLEOTIDE SEQUENCE [LARGE SCALE GENOMIC DNA]</scope>
    <source>
        <strain evidence="5 6">MEB193</strain>
    </source>
</reference>
<dbReference type="SUPFAM" id="SSF52540">
    <property type="entry name" value="P-loop containing nucleoside triphosphate hydrolases"/>
    <property type="match status" value="1"/>
</dbReference>
<dbReference type="SMART" id="SM00382">
    <property type="entry name" value="AAA"/>
    <property type="match status" value="1"/>
</dbReference>
<dbReference type="GO" id="GO:0016887">
    <property type="term" value="F:ATP hydrolysis activity"/>
    <property type="evidence" value="ECO:0007669"/>
    <property type="project" value="InterPro"/>
</dbReference>
<organism evidence="5 6">
    <name type="scientific">Nitrincola tapanii</name>
    <dbReference type="NCBI Taxonomy" id="1708751"/>
    <lineage>
        <taxon>Bacteria</taxon>
        <taxon>Pseudomonadati</taxon>
        <taxon>Pseudomonadota</taxon>
        <taxon>Gammaproteobacteria</taxon>
        <taxon>Oceanospirillales</taxon>
        <taxon>Oceanospirillaceae</taxon>
        <taxon>Nitrincola</taxon>
    </lineage>
</organism>
<dbReference type="RefSeq" id="WP_149389589.1">
    <property type="nucleotide sequence ID" value="NZ_SMRS01000001.1"/>
</dbReference>
<evidence type="ECO:0000259" key="4">
    <source>
        <dbReference type="PROSITE" id="PS50893"/>
    </source>
</evidence>
<protein>
    <submittedName>
        <fullName evidence="5">ABC transporter ATP-binding protein</fullName>
    </submittedName>
</protein>
<gene>
    <name evidence="5" type="ORF">E1H14_00995</name>
</gene>
<dbReference type="OrthoDB" id="9802264at2"/>
<dbReference type="InterPro" id="IPR003439">
    <property type="entry name" value="ABC_transporter-like_ATP-bd"/>
</dbReference>
<sequence length="236" mass="26227">MSLSRPVIEIEQLIFAWPKHPPVLDLPNLSIQAGEQVFLRGPSGIGKSTLLNLLGGLITPQQGQIRLLGQPISTWRQSRRDRFRADHLGILFQQFNLLPYLSLLENTLLPCQFSALRKQRALNEHASLAASAQALLEPLQLGELLHTTRPVTTLSIGQQQRVAAARALIGQPEILLADEPTSALDADTRDLFIELLLSLCRLHQTTLVFVSHDLSLSTHFDRVLDLNQMNRCSGVT</sequence>
<dbReference type="CDD" id="cd03255">
    <property type="entry name" value="ABC_MJ0796_LolCDE_FtsE"/>
    <property type="match status" value="1"/>
</dbReference>
<proteinExistence type="predicted"/>
<name>A0A5A9W6C1_9GAMM</name>
<comment type="caution">
    <text evidence="5">The sequence shown here is derived from an EMBL/GenBank/DDBJ whole genome shotgun (WGS) entry which is preliminary data.</text>
</comment>
<dbReference type="InterPro" id="IPR003593">
    <property type="entry name" value="AAA+_ATPase"/>
</dbReference>